<dbReference type="PROSITE" id="PS50015">
    <property type="entry name" value="SAP_B"/>
    <property type="match status" value="1"/>
</dbReference>
<feature type="chain" id="PRO_5037587427" evidence="2">
    <location>
        <begin position="20"/>
        <end position="106"/>
    </location>
</feature>
<evidence type="ECO:0000313" key="4">
    <source>
        <dbReference type="Proteomes" id="UP000887566"/>
    </source>
</evidence>
<evidence type="ECO:0000256" key="1">
    <source>
        <dbReference type="ARBA" id="ARBA00023157"/>
    </source>
</evidence>
<feature type="domain" description="Saposin B-type" evidence="3">
    <location>
        <begin position="21"/>
        <end position="106"/>
    </location>
</feature>
<dbReference type="Proteomes" id="UP000887566">
    <property type="component" value="Unplaced"/>
</dbReference>
<dbReference type="Gene3D" id="1.10.225.10">
    <property type="entry name" value="Saposin-like"/>
    <property type="match status" value="1"/>
</dbReference>
<name>A0A914V291_9BILA</name>
<protein>
    <submittedName>
        <fullName evidence="5">Saposin B-type domain-containing protein</fullName>
    </submittedName>
</protein>
<evidence type="ECO:0000313" key="5">
    <source>
        <dbReference type="WBParaSite" id="PSAMB.scaffold1462size31164.g13200.t1"/>
    </source>
</evidence>
<reference evidence="5" key="1">
    <citation type="submission" date="2022-11" db="UniProtKB">
        <authorList>
            <consortium name="WormBaseParasite"/>
        </authorList>
    </citation>
    <scope>IDENTIFICATION</scope>
</reference>
<evidence type="ECO:0000259" key="3">
    <source>
        <dbReference type="PROSITE" id="PS50015"/>
    </source>
</evidence>
<keyword evidence="4" id="KW-1185">Reference proteome</keyword>
<keyword evidence="1" id="KW-1015">Disulfide bond</keyword>
<dbReference type="InterPro" id="IPR008139">
    <property type="entry name" value="SaposinB_dom"/>
</dbReference>
<sequence length="106" mass="11233">MHFITTVCLLSVAVIAAFAQTDGNCHLCEVVVNEVLALHPGGLNGVPDAVLMADLNNECEKYWSQDPTQDQGCHAWVTKNGASFIAAMRTNSSAYAVCHAPPASVC</sequence>
<dbReference type="WBParaSite" id="PSAMB.scaffold1462size31164.g13200.t1">
    <property type="protein sequence ID" value="PSAMB.scaffold1462size31164.g13200.t1"/>
    <property type="gene ID" value="PSAMB.scaffold1462size31164.g13200"/>
</dbReference>
<accession>A0A914V291</accession>
<dbReference type="InterPro" id="IPR011001">
    <property type="entry name" value="Saposin-like"/>
</dbReference>
<evidence type="ECO:0000256" key="2">
    <source>
        <dbReference type="SAM" id="SignalP"/>
    </source>
</evidence>
<keyword evidence="2" id="KW-0732">Signal</keyword>
<dbReference type="AlphaFoldDB" id="A0A914V291"/>
<organism evidence="4 5">
    <name type="scientific">Plectus sambesii</name>
    <dbReference type="NCBI Taxonomy" id="2011161"/>
    <lineage>
        <taxon>Eukaryota</taxon>
        <taxon>Metazoa</taxon>
        <taxon>Ecdysozoa</taxon>
        <taxon>Nematoda</taxon>
        <taxon>Chromadorea</taxon>
        <taxon>Plectida</taxon>
        <taxon>Plectina</taxon>
        <taxon>Plectoidea</taxon>
        <taxon>Plectidae</taxon>
        <taxon>Plectus</taxon>
    </lineage>
</organism>
<proteinExistence type="predicted"/>
<feature type="signal peptide" evidence="2">
    <location>
        <begin position="1"/>
        <end position="19"/>
    </location>
</feature>
<dbReference type="SUPFAM" id="SSF47862">
    <property type="entry name" value="Saposin"/>
    <property type="match status" value="1"/>
</dbReference>